<comment type="caution">
    <text evidence="1">The sequence shown here is derived from an EMBL/GenBank/DDBJ whole genome shotgun (WGS) entry which is preliminary data.</text>
</comment>
<protein>
    <submittedName>
        <fullName evidence="1">Uncharacterized protein</fullName>
    </submittedName>
</protein>
<dbReference type="PROSITE" id="PS51257">
    <property type="entry name" value="PROKAR_LIPOPROTEIN"/>
    <property type="match status" value="1"/>
</dbReference>
<organism evidence="1 2">
    <name type="scientific">candidate division KSB3 bacterium</name>
    <dbReference type="NCBI Taxonomy" id="2044937"/>
    <lineage>
        <taxon>Bacteria</taxon>
        <taxon>candidate division KSB3</taxon>
    </lineage>
</organism>
<evidence type="ECO:0000313" key="2">
    <source>
        <dbReference type="Proteomes" id="UP000649604"/>
    </source>
</evidence>
<evidence type="ECO:0000313" key="1">
    <source>
        <dbReference type="EMBL" id="MBD3325066.1"/>
    </source>
</evidence>
<accession>A0A9D5Q6M6</accession>
<sequence length="155" mass="17775">MKNPMQYSGIVAIVIACVAILAVPALALEPSSGYYGNGNPYGYYQNGPGFRGYDWSRYPGSTEYCTKWIPDHWVAVRIMMPGRWIYRPVWIPAYPKTVYQKVKGFWQTTGYHTRPDVYVWGSHRTGWYGIPAQNCQSCNQGYFDANGMWHPSQNK</sequence>
<gene>
    <name evidence="1" type="ORF">GF339_10810</name>
</gene>
<dbReference type="Proteomes" id="UP000649604">
    <property type="component" value="Unassembled WGS sequence"/>
</dbReference>
<dbReference type="EMBL" id="WJJP01000349">
    <property type="protein sequence ID" value="MBD3325066.1"/>
    <property type="molecule type" value="Genomic_DNA"/>
</dbReference>
<name>A0A9D5Q6M6_9BACT</name>
<proteinExistence type="predicted"/>
<dbReference type="AlphaFoldDB" id="A0A9D5Q6M6"/>
<reference evidence="1" key="1">
    <citation type="submission" date="2019-11" db="EMBL/GenBank/DDBJ databases">
        <title>Microbial mats filling the niche in hypersaline microbial mats.</title>
        <authorList>
            <person name="Wong H.L."/>
            <person name="Macleod F.I."/>
            <person name="White R.A. III"/>
            <person name="Burns B.P."/>
        </authorList>
    </citation>
    <scope>NUCLEOTIDE SEQUENCE</scope>
    <source>
        <strain evidence="1">Rbin_158</strain>
    </source>
</reference>